<protein>
    <recommendedName>
        <fullName evidence="6">Glycosyltransferase 2-like domain-containing protein</fullName>
    </recommendedName>
</protein>
<dbReference type="InterPro" id="IPR001173">
    <property type="entry name" value="Glyco_trans_2-like"/>
</dbReference>
<organism evidence="7 8">
    <name type="scientific">Candidatus Jacksonbacteria bacterium RIFCSPLOWO2_02_FULL_44_20</name>
    <dbReference type="NCBI Taxonomy" id="1798460"/>
    <lineage>
        <taxon>Bacteria</taxon>
        <taxon>Candidatus Jacksoniibacteriota</taxon>
    </lineage>
</organism>
<keyword evidence="2" id="KW-1003">Cell membrane</keyword>
<keyword evidence="5" id="KW-0472">Membrane</keyword>
<reference evidence="7 8" key="1">
    <citation type="journal article" date="2016" name="Nat. Commun.">
        <title>Thousands of microbial genomes shed light on interconnected biogeochemical processes in an aquifer system.</title>
        <authorList>
            <person name="Anantharaman K."/>
            <person name="Brown C.T."/>
            <person name="Hug L.A."/>
            <person name="Sharon I."/>
            <person name="Castelle C.J."/>
            <person name="Probst A.J."/>
            <person name="Thomas B.C."/>
            <person name="Singh A."/>
            <person name="Wilkins M.J."/>
            <person name="Karaoz U."/>
            <person name="Brodie E.L."/>
            <person name="Williams K.H."/>
            <person name="Hubbard S.S."/>
            <person name="Banfield J.F."/>
        </authorList>
    </citation>
    <scope>NUCLEOTIDE SEQUENCE [LARGE SCALE GENOMIC DNA]</scope>
</reference>
<evidence type="ECO:0000259" key="6">
    <source>
        <dbReference type="Pfam" id="PF00535"/>
    </source>
</evidence>
<evidence type="ECO:0000256" key="4">
    <source>
        <dbReference type="ARBA" id="ARBA00022679"/>
    </source>
</evidence>
<evidence type="ECO:0000256" key="5">
    <source>
        <dbReference type="ARBA" id="ARBA00023136"/>
    </source>
</evidence>
<accession>A0A1G2A8X2</accession>
<evidence type="ECO:0000256" key="2">
    <source>
        <dbReference type="ARBA" id="ARBA00022475"/>
    </source>
</evidence>
<dbReference type="EMBL" id="MHJU01000017">
    <property type="protein sequence ID" value="OGY73089.1"/>
    <property type="molecule type" value="Genomic_DNA"/>
</dbReference>
<dbReference type="SUPFAM" id="SSF53448">
    <property type="entry name" value="Nucleotide-diphospho-sugar transferases"/>
    <property type="match status" value="1"/>
</dbReference>
<dbReference type="PANTHER" id="PTHR43646">
    <property type="entry name" value="GLYCOSYLTRANSFERASE"/>
    <property type="match status" value="1"/>
</dbReference>
<sequence>MPSVSIIIPTLNEERYIASLLTDIAAQTMCPREVIVVDGGSRDKTCEIVRQFPNVRLFCIEPSVALQRNFGAKEARGRILFFLDADTRLKPDFLEKSLGEFLRRGLDIACPLYFPRFPSARLAFFYACFNFVLFIAQYFSPAGAGSLIVFADVFRESGGFDPRFRFEDIELIRRIAEEHRFRMLYRRLVVSPRRFETYGFTRTGLMYAKLAFLFALNDHSAANRVKYPMGEYQKAKNH</sequence>
<evidence type="ECO:0000313" key="7">
    <source>
        <dbReference type="EMBL" id="OGY73089.1"/>
    </source>
</evidence>
<gene>
    <name evidence="7" type="ORF">A3H61_02670</name>
</gene>
<dbReference type="Proteomes" id="UP000178315">
    <property type="component" value="Unassembled WGS sequence"/>
</dbReference>
<comment type="subcellular location">
    <subcellularLocation>
        <location evidence="1">Cell membrane</location>
    </subcellularLocation>
</comment>
<dbReference type="Pfam" id="PF00535">
    <property type="entry name" value="Glycos_transf_2"/>
    <property type="match status" value="1"/>
</dbReference>
<dbReference type="AlphaFoldDB" id="A0A1G2A8X2"/>
<dbReference type="Gene3D" id="3.90.550.10">
    <property type="entry name" value="Spore Coat Polysaccharide Biosynthesis Protein SpsA, Chain A"/>
    <property type="match status" value="1"/>
</dbReference>
<comment type="caution">
    <text evidence="7">The sequence shown here is derived from an EMBL/GenBank/DDBJ whole genome shotgun (WGS) entry which is preliminary data.</text>
</comment>
<evidence type="ECO:0000256" key="3">
    <source>
        <dbReference type="ARBA" id="ARBA00022676"/>
    </source>
</evidence>
<keyword evidence="3" id="KW-0328">Glycosyltransferase</keyword>
<dbReference type="PANTHER" id="PTHR43646:SF2">
    <property type="entry name" value="GLYCOSYLTRANSFERASE 2-LIKE DOMAIN-CONTAINING PROTEIN"/>
    <property type="match status" value="1"/>
</dbReference>
<feature type="domain" description="Glycosyltransferase 2-like" evidence="6">
    <location>
        <begin position="5"/>
        <end position="117"/>
    </location>
</feature>
<dbReference type="GO" id="GO:0016757">
    <property type="term" value="F:glycosyltransferase activity"/>
    <property type="evidence" value="ECO:0007669"/>
    <property type="project" value="UniProtKB-KW"/>
</dbReference>
<dbReference type="GO" id="GO:0005886">
    <property type="term" value="C:plasma membrane"/>
    <property type="evidence" value="ECO:0007669"/>
    <property type="project" value="UniProtKB-SubCell"/>
</dbReference>
<dbReference type="InterPro" id="IPR029044">
    <property type="entry name" value="Nucleotide-diphossugar_trans"/>
</dbReference>
<name>A0A1G2A8X2_9BACT</name>
<keyword evidence="4" id="KW-0808">Transferase</keyword>
<evidence type="ECO:0000313" key="8">
    <source>
        <dbReference type="Proteomes" id="UP000178315"/>
    </source>
</evidence>
<proteinExistence type="predicted"/>
<evidence type="ECO:0000256" key="1">
    <source>
        <dbReference type="ARBA" id="ARBA00004236"/>
    </source>
</evidence>